<evidence type="ECO:0000313" key="2">
    <source>
        <dbReference type="Proteomes" id="UP000253729"/>
    </source>
</evidence>
<evidence type="ECO:0000313" key="1">
    <source>
        <dbReference type="EMBL" id="RDH32028.1"/>
    </source>
</evidence>
<organism evidence="1 2">
    <name type="scientific">Aspergillus welwitschiae</name>
    <dbReference type="NCBI Taxonomy" id="1341132"/>
    <lineage>
        <taxon>Eukaryota</taxon>
        <taxon>Fungi</taxon>
        <taxon>Dikarya</taxon>
        <taxon>Ascomycota</taxon>
        <taxon>Pezizomycotina</taxon>
        <taxon>Eurotiomycetes</taxon>
        <taxon>Eurotiomycetidae</taxon>
        <taxon>Eurotiales</taxon>
        <taxon>Aspergillaceae</taxon>
        <taxon>Aspergillus</taxon>
        <taxon>Aspergillus subgen. Circumdati</taxon>
    </lineage>
</organism>
<dbReference type="EMBL" id="KZ852052">
    <property type="protein sequence ID" value="RDH32028.1"/>
    <property type="molecule type" value="Genomic_DNA"/>
</dbReference>
<reference evidence="1 2" key="1">
    <citation type="submission" date="2018-07" db="EMBL/GenBank/DDBJ databases">
        <title>The genomes of Aspergillus section Nigri reveals drivers in fungal speciation.</title>
        <authorList>
            <consortium name="DOE Joint Genome Institute"/>
            <person name="Vesth T.C."/>
            <person name="Nybo J."/>
            <person name="Theobald S."/>
            <person name="Brandl J."/>
            <person name="Frisvad J.C."/>
            <person name="Nielsen K.F."/>
            <person name="Lyhne E.K."/>
            <person name="Kogle M.E."/>
            <person name="Kuo A."/>
            <person name="Riley R."/>
            <person name="Clum A."/>
            <person name="Nolan M."/>
            <person name="Lipzen A."/>
            <person name="Salamov A."/>
            <person name="Henrissat B."/>
            <person name="Wiebenga A."/>
            <person name="De vries R.P."/>
            <person name="Grigoriev I.V."/>
            <person name="Mortensen U.H."/>
            <person name="Andersen M.R."/>
            <person name="Baker S.E."/>
        </authorList>
    </citation>
    <scope>NUCLEOTIDE SEQUENCE [LARGE SCALE GENOMIC DNA]</scope>
    <source>
        <strain evidence="1 2">CBS 139.54b</strain>
    </source>
</reference>
<dbReference type="AlphaFoldDB" id="A0A3F3PYT9"/>
<name>A0A3F3PYT9_9EURO</name>
<keyword evidence="2" id="KW-1185">Reference proteome</keyword>
<sequence>MELRKSKHTRILFTSQPRYLFCALFDNRNWRGMWMEPWEWTVKVSLGLAWSFQNSDFRTQRHP</sequence>
<dbReference type="GeneID" id="38135151"/>
<gene>
    <name evidence="1" type="ORF">BDQ94DRAFT_146279</name>
</gene>
<dbReference type="RefSeq" id="XP_026625050.1">
    <property type="nucleotide sequence ID" value="XM_026766795.1"/>
</dbReference>
<protein>
    <submittedName>
        <fullName evidence="1">Uncharacterized protein</fullName>
    </submittedName>
</protein>
<dbReference type="Proteomes" id="UP000253729">
    <property type="component" value="Unassembled WGS sequence"/>
</dbReference>
<proteinExistence type="predicted"/>
<accession>A0A3F3PYT9</accession>